<keyword evidence="1" id="KW-0472">Membrane</keyword>
<reference evidence="2" key="1">
    <citation type="journal article" date="2017" name="Zool. J. Linn. Soc.">
        <title>Insufficient power of mitogenomic data in resolving the auchenorrhynchan monophyly.</title>
        <authorList>
            <person name="Song N."/>
            <person name="Cai W."/>
            <person name="Li H."/>
        </authorList>
    </citation>
    <scope>NUCLEOTIDE SEQUENCE</scope>
    <source>
        <strain evidence="2">Zz0527-17</strain>
    </source>
</reference>
<keyword evidence="1" id="KW-0812">Transmembrane</keyword>
<evidence type="ECO:0000313" key="2">
    <source>
        <dbReference type="EMBL" id="ATD85992.1"/>
    </source>
</evidence>
<dbReference type="AlphaFoldDB" id="A0A343K7Z6"/>
<accession>A0A343K7Z6</accession>
<feature type="transmembrane region" description="Helical" evidence="1">
    <location>
        <begin position="6"/>
        <end position="31"/>
    </location>
</feature>
<dbReference type="EMBL" id="KX437723">
    <property type="protein sequence ID" value="ATD85992.1"/>
    <property type="molecule type" value="Genomic_DNA"/>
</dbReference>
<evidence type="ECO:0000256" key="1">
    <source>
        <dbReference type="SAM" id="Phobius"/>
    </source>
</evidence>
<sequence length="50" mass="6322">MPQMSPLWWLTLMLMFILSMMMMNSIIYFYLDSNNYEKVKIFNKQFSWKW</sequence>
<protein>
    <submittedName>
        <fullName evidence="2">ATP synthase F0 subunit 8</fullName>
    </submittedName>
</protein>
<name>A0A343K7Z6_9HEMI</name>
<keyword evidence="2" id="KW-0496">Mitochondrion</keyword>
<gene>
    <name evidence="2" type="primary">atp8</name>
</gene>
<geneLocation type="mitochondrion" evidence="2"/>
<organism evidence="2">
    <name type="scientific">Sophonia linealis</name>
    <dbReference type="NCBI Taxonomy" id="2038641"/>
    <lineage>
        <taxon>Eukaryota</taxon>
        <taxon>Metazoa</taxon>
        <taxon>Ecdysozoa</taxon>
        <taxon>Arthropoda</taxon>
        <taxon>Hexapoda</taxon>
        <taxon>Insecta</taxon>
        <taxon>Pterygota</taxon>
        <taxon>Neoptera</taxon>
        <taxon>Paraneoptera</taxon>
        <taxon>Hemiptera</taxon>
        <taxon>Auchenorrhyncha</taxon>
        <taxon>Membracoidea</taxon>
        <taxon>Cicadellidae</taxon>
        <taxon>Evacanthinae</taxon>
        <taxon>Nirvanini</taxon>
        <taxon>Sophonia</taxon>
    </lineage>
</organism>
<keyword evidence="1" id="KW-1133">Transmembrane helix</keyword>
<proteinExistence type="predicted"/>